<comment type="caution">
    <text evidence="1">The sequence shown here is derived from an EMBL/GenBank/DDBJ whole genome shotgun (WGS) entry which is preliminary data.</text>
</comment>
<evidence type="ECO:0000313" key="2">
    <source>
        <dbReference type="Proteomes" id="UP000680670"/>
    </source>
</evidence>
<proteinExistence type="predicted"/>
<organism evidence="1 2">
    <name type="scientific">Siminovitchia terrae</name>
    <name type="common">Bacillus terrae</name>
    <dbReference type="NCBI Taxonomy" id="1914933"/>
    <lineage>
        <taxon>Bacteria</taxon>
        <taxon>Bacillati</taxon>
        <taxon>Bacillota</taxon>
        <taxon>Bacilli</taxon>
        <taxon>Bacillales</taxon>
        <taxon>Bacillaceae</taxon>
        <taxon>Siminovitchia</taxon>
    </lineage>
</organism>
<sequence>MVQISLFEIMKQEFRQNEIERPWFLQVSSAPLLKFKGELAASPNCDKFHPTRLEKGTFGFINGSQSGEYDASFQSRRKHCYVNYMDLEPMKVTEFTNEEKERSYPKPFEYVEVVSTPV</sequence>
<keyword evidence="2" id="KW-1185">Reference proteome</keyword>
<dbReference type="EMBL" id="BORJ01000011">
    <property type="protein sequence ID" value="GIN97850.1"/>
    <property type="molecule type" value="Genomic_DNA"/>
</dbReference>
<dbReference type="RefSeq" id="WP_213021111.1">
    <property type="nucleotide sequence ID" value="NZ_BORJ01000011.1"/>
</dbReference>
<reference evidence="1 2" key="1">
    <citation type="submission" date="2021-03" db="EMBL/GenBank/DDBJ databases">
        <title>Antimicrobial resistance genes in bacteria isolated from Japanese honey, and their potential for conferring macrolide and lincosamide resistance in the American foulbrood pathogen Paenibacillus larvae.</title>
        <authorList>
            <person name="Okamoto M."/>
            <person name="Kumagai M."/>
            <person name="Kanamori H."/>
            <person name="Takamatsu D."/>
        </authorList>
    </citation>
    <scope>NUCLEOTIDE SEQUENCE [LARGE SCALE GENOMIC DNA]</scope>
    <source>
        <strain evidence="1 2">J6TS1</strain>
    </source>
</reference>
<gene>
    <name evidence="1" type="ORF">J6TS1_37200</name>
</gene>
<evidence type="ECO:0000313" key="1">
    <source>
        <dbReference type="EMBL" id="GIN97850.1"/>
    </source>
</evidence>
<name>A0ABQ4L0V7_SIMTE</name>
<dbReference type="Proteomes" id="UP000680670">
    <property type="component" value="Unassembled WGS sequence"/>
</dbReference>
<accession>A0ABQ4L0V7</accession>
<protein>
    <submittedName>
        <fullName evidence="1">Uncharacterized protein</fullName>
    </submittedName>
</protein>